<proteinExistence type="predicted"/>
<name>A0A0S7BTA2_9CHLR</name>
<evidence type="ECO:0000313" key="1">
    <source>
        <dbReference type="EMBL" id="GAP41687.1"/>
    </source>
</evidence>
<sequence>MKSFSESSYKSINNPIIIDNIQKSPFRKFLFLTDVNPLWFYNHSDSKFGKNIGIVVSLQVAKTPQQHIFFAQIEKFVDI</sequence>
<dbReference type="EMBL" id="DF968181">
    <property type="protein sequence ID" value="GAP41687.1"/>
    <property type="molecule type" value="Genomic_DNA"/>
</dbReference>
<gene>
    <name evidence="1" type="ORF">ATC1_131683</name>
</gene>
<dbReference type="Proteomes" id="UP000053370">
    <property type="component" value="Unassembled WGS sequence"/>
</dbReference>
<organism evidence="1">
    <name type="scientific">Flexilinea flocculi</name>
    <dbReference type="NCBI Taxonomy" id="1678840"/>
    <lineage>
        <taxon>Bacteria</taxon>
        <taxon>Bacillati</taxon>
        <taxon>Chloroflexota</taxon>
        <taxon>Anaerolineae</taxon>
        <taxon>Anaerolineales</taxon>
        <taxon>Anaerolineaceae</taxon>
        <taxon>Flexilinea</taxon>
    </lineage>
</organism>
<accession>A0A0S7BTA2</accession>
<evidence type="ECO:0000313" key="2">
    <source>
        <dbReference type="Proteomes" id="UP000053370"/>
    </source>
</evidence>
<dbReference type="AlphaFoldDB" id="A0A0S7BTA2"/>
<reference evidence="1" key="1">
    <citation type="journal article" date="2015" name="Genome Announc.">
        <title>Draft Genome Sequence of Anaerolineae Strain TC1, a Novel Isolate from a Methanogenic Wastewater Treatment System.</title>
        <authorList>
            <person name="Matsuura N."/>
            <person name="Tourlousse D.M."/>
            <person name="Sun L."/>
            <person name="Toyonaga M."/>
            <person name="Kuroda K."/>
            <person name="Ohashi A."/>
            <person name="Cruz R."/>
            <person name="Yamaguchi T."/>
            <person name="Sekiguchi Y."/>
        </authorList>
    </citation>
    <scope>NUCLEOTIDE SEQUENCE [LARGE SCALE GENOMIC DNA]</scope>
    <source>
        <strain evidence="1">TC1</strain>
    </source>
</reference>
<keyword evidence="2" id="KW-1185">Reference proteome</keyword>
<protein>
    <submittedName>
        <fullName evidence="1">Uncharacterized protein</fullName>
    </submittedName>
</protein>